<accession>A0AAW2FUZ8</accession>
<dbReference type="Proteomes" id="UP001430953">
    <property type="component" value="Unassembled WGS sequence"/>
</dbReference>
<feature type="transmembrane region" description="Helical" evidence="1">
    <location>
        <begin position="74"/>
        <end position="93"/>
    </location>
</feature>
<sequence>MYTNVTYIINCVFCRSVITANICIHTYIHFGKIVSDVSRNVLLVASWIPVIAELISSFLTIINMLLFIQYRRGIKIAIITCVFSIITYHYSIVQRRTSTRLRFCGLQRVCDSSATSNTIHIRAGTSFYKITIFLVLQASNLREIKLRQTANYFIGYVSQGPPSKNSGKRHSSPPQLFLTASSLMSAALSSAHRSCSDCFALSCKLVESTS</sequence>
<reference evidence="2 3" key="1">
    <citation type="submission" date="2023-03" db="EMBL/GenBank/DDBJ databases">
        <title>High recombination rates correlate with genetic variation in Cardiocondyla obscurior ants.</title>
        <authorList>
            <person name="Errbii M."/>
        </authorList>
    </citation>
    <scope>NUCLEOTIDE SEQUENCE [LARGE SCALE GENOMIC DNA]</scope>
    <source>
        <strain evidence="2">Alpha-2009</strain>
        <tissue evidence="2">Whole body</tissue>
    </source>
</reference>
<organism evidence="2 3">
    <name type="scientific">Cardiocondyla obscurior</name>
    <dbReference type="NCBI Taxonomy" id="286306"/>
    <lineage>
        <taxon>Eukaryota</taxon>
        <taxon>Metazoa</taxon>
        <taxon>Ecdysozoa</taxon>
        <taxon>Arthropoda</taxon>
        <taxon>Hexapoda</taxon>
        <taxon>Insecta</taxon>
        <taxon>Pterygota</taxon>
        <taxon>Neoptera</taxon>
        <taxon>Endopterygota</taxon>
        <taxon>Hymenoptera</taxon>
        <taxon>Apocrita</taxon>
        <taxon>Aculeata</taxon>
        <taxon>Formicoidea</taxon>
        <taxon>Formicidae</taxon>
        <taxon>Myrmicinae</taxon>
        <taxon>Cardiocondyla</taxon>
    </lineage>
</organism>
<keyword evidence="1" id="KW-1133">Transmembrane helix</keyword>
<keyword evidence="1" id="KW-0472">Membrane</keyword>
<feature type="transmembrane region" description="Helical" evidence="1">
    <location>
        <begin position="40"/>
        <end position="68"/>
    </location>
</feature>
<keyword evidence="3" id="KW-1185">Reference proteome</keyword>
<name>A0AAW2FUZ8_9HYME</name>
<evidence type="ECO:0000313" key="2">
    <source>
        <dbReference type="EMBL" id="KAL0118631.1"/>
    </source>
</evidence>
<feature type="transmembrane region" description="Helical" evidence="1">
    <location>
        <begin position="6"/>
        <end position="28"/>
    </location>
</feature>
<evidence type="ECO:0000313" key="3">
    <source>
        <dbReference type="Proteomes" id="UP001430953"/>
    </source>
</evidence>
<protein>
    <submittedName>
        <fullName evidence="2">Uncharacterized protein</fullName>
    </submittedName>
</protein>
<proteinExistence type="predicted"/>
<keyword evidence="1" id="KW-0812">Transmembrane</keyword>
<dbReference type="AlphaFoldDB" id="A0AAW2FUZ8"/>
<comment type="caution">
    <text evidence="2">The sequence shown here is derived from an EMBL/GenBank/DDBJ whole genome shotgun (WGS) entry which is preliminary data.</text>
</comment>
<evidence type="ECO:0000256" key="1">
    <source>
        <dbReference type="SAM" id="Phobius"/>
    </source>
</evidence>
<dbReference type="EMBL" id="JADYXP020000008">
    <property type="protein sequence ID" value="KAL0118631.1"/>
    <property type="molecule type" value="Genomic_DNA"/>
</dbReference>
<gene>
    <name evidence="2" type="ORF">PUN28_009359</name>
</gene>